<dbReference type="EMBL" id="CP003025">
    <property type="protein sequence ID" value="AGS04774.1"/>
    <property type="molecule type" value="Genomic_DNA"/>
</dbReference>
<dbReference type="Pfam" id="PF02624">
    <property type="entry name" value="YcaO"/>
    <property type="match status" value="1"/>
</dbReference>
<name>A0AB33AJY6_9STRE</name>
<dbReference type="RefSeq" id="WP_020916109.1">
    <property type="nucleotide sequence ID" value="NC_021900.1"/>
</dbReference>
<dbReference type="KEGG" id="slu:KE3_0192"/>
<dbReference type="AlphaFoldDB" id="A0AB33AJY6"/>
<organism evidence="2 3">
    <name type="scientific">Streptococcus lutetiensis 033</name>
    <dbReference type="NCBI Taxonomy" id="1076934"/>
    <lineage>
        <taxon>Bacteria</taxon>
        <taxon>Bacillati</taxon>
        <taxon>Bacillota</taxon>
        <taxon>Bacilli</taxon>
        <taxon>Lactobacillales</taxon>
        <taxon>Streptococcaceae</taxon>
        <taxon>Streptococcus</taxon>
    </lineage>
</organism>
<evidence type="ECO:0000259" key="1">
    <source>
        <dbReference type="PROSITE" id="PS51664"/>
    </source>
</evidence>
<feature type="domain" description="YcaO" evidence="1">
    <location>
        <begin position="53"/>
        <end position="404"/>
    </location>
</feature>
<reference evidence="2 3" key="1">
    <citation type="journal article" date="2013" name="BMC Microbiol.">
        <title>Dynamics of fecal microbial communities in children with diarrhea of unknown etiology and genomic analysis of associated Streptococcus lutetiensis.</title>
        <authorList>
            <person name="Jin D."/>
            <person name="Chen C."/>
            <person name="Li L."/>
            <person name="Lu S."/>
            <person name="Li Z."/>
            <person name="Zhou Z."/>
            <person name="Jing H."/>
            <person name="Xu Y."/>
            <person name="Du P."/>
            <person name="Wang H."/>
            <person name="Xiong Y."/>
            <person name="Zheng H."/>
            <person name="Bai X."/>
            <person name="Sun H."/>
            <person name="Wang L."/>
            <person name="Ye C."/>
            <person name="Gottschalk M."/>
            <person name="Xu J."/>
        </authorList>
    </citation>
    <scope>NUCLEOTIDE SEQUENCE [LARGE SCALE GENOMIC DNA]</scope>
    <source>
        <strain evidence="2 3">033</strain>
    </source>
</reference>
<dbReference type="Proteomes" id="UP000015268">
    <property type="component" value="Chromosome"/>
</dbReference>
<dbReference type="PANTHER" id="PTHR37809:SF1">
    <property type="entry name" value="RIBOSOMAL PROTEIN S12 METHYLTHIOTRANSFERASE ACCESSORY FACTOR YCAO"/>
    <property type="match status" value="1"/>
</dbReference>
<sequence>MVIRKAHRSIFVDERYGLIKNIYNLPTFAGLPRVHVKMAFGGNYFTAGFNASGAGITEQSAENSAIGEYIERYSCLHPRSEIITCESDRKILPSVFNVGADDGLENYDWINAINVIDSTQVQIPIDCVYLTYRSKGNSWVTTSTGAACGESLDQCMWKGIAEIFERDAFQYIWRRQLSCPKIDIHENSELKVFFDKYIKSPNIEFSIYKMELDWNVPAVFGVAKFPNGGCVVGASVRRTWIEACKKTLVELSQSVIGYAALIFDPKRENIVDYSLINEYQDHSLLYLSDGMSTHLTFLDNGERFALPDELIVENDKGIAEYFIDAVRRIGKAAYFVDVTSKELSSLNWLVGKTIIPGMLDIEPNFIKYLEANRLAEIDKNLIDLGLRTEKELGNPQPTVPHPFP</sequence>
<dbReference type="PANTHER" id="PTHR37809">
    <property type="entry name" value="RIBOSOMAL PROTEIN S12 METHYLTHIOTRANSFERASE ACCESSORY FACTOR YCAO"/>
    <property type="match status" value="1"/>
</dbReference>
<protein>
    <recommendedName>
        <fullName evidence="1">YcaO domain-containing protein</fullName>
    </recommendedName>
</protein>
<proteinExistence type="predicted"/>
<dbReference type="InterPro" id="IPR003776">
    <property type="entry name" value="YcaO-like_dom"/>
</dbReference>
<keyword evidence="3" id="KW-1185">Reference proteome</keyword>
<gene>
    <name evidence="2" type="ORF">KE3_0192</name>
</gene>
<accession>A0AB33AJY6</accession>
<evidence type="ECO:0000313" key="2">
    <source>
        <dbReference type="EMBL" id="AGS04774.1"/>
    </source>
</evidence>
<dbReference type="Gene3D" id="3.30.1330.230">
    <property type="match status" value="1"/>
</dbReference>
<dbReference type="PROSITE" id="PS51664">
    <property type="entry name" value="YCAO"/>
    <property type="match status" value="1"/>
</dbReference>
<evidence type="ECO:0000313" key="3">
    <source>
        <dbReference type="Proteomes" id="UP000015268"/>
    </source>
</evidence>